<dbReference type="GO" id="GO:0009254">
    <property type="term" value="P:peptidoglycan turnover"/>
    <property type="evidence" value="ECO:0007669"/>
    <property type="project" value="InterPro"/>
</dbReference>
<protein>
    <submittedName>
        <fullName evidence="3">3D (Asp-Asp-Asp) domain-containing protein</fullName>
    </submittedName>
</protein>
<dbReference type="SUPFAM" id="SSF54106">
    <property type="entry name" value="LysM domain"/>
    <property type="match status" value="1"/>
</dbReference>
<reference evidence="3 4" key="1">
    <citation type="submission" date="2023-07" db="EMBL/GenBank/DDBJ databases">
        <title>Genomic Encyclopedia of Type Strains, Phase IV (KMG-IV): sequencing the most valuable type-strain genomes for metagenomic binning, comparative biology and taxonomic classification.</title>
        <authorList>
            <person name="Goeker M."/>
        </authorList>
    </citation>
    <scope>NUCLEOTIDE SEQUENCE [LARGE SCALE GENOMIC DNA]</scope>
    <source>
        <strain evidence="3 4">DSM 46876</strain>
    </source>
</reference>
<dbReference type="CDD" id="cd00118">
    <property type="entry name" value="LysM"/>
    <property type="match status" value="1"/>
</dbReference>
<keyword evidence="1" id="KW-0732">Signal</keyword>
<dbReference type="GO" id="GO:0008932">
    <property type="term" value="F:lytic endotransglycosylase activity"/>
    <property type="evidence" value="ECO:0007669"/>
    <property type="project" value="TreeGrafter"/>
</dbReference>
<dbReference type="PANTHER" id="PTHR33734:SF22">
    <property type="entry name" value="MEMBRANE-BOUND LYTIC MUREIN TRANSGLYCOSYLASE D"/>
    <property type="match status" value="1"/>
</dbReference>
<dbReference type="AlphaFoldDB" id="A0AAJ1WTV1"/>
<dbReference type="Proteomes" id="UP001238450">
    <property type="component" value="Unassembled WGS sequence"/>
</dbReference>
<dbReference type="InterPro" id="IPR018392">
    <property type="entry name" value="LysM"/>
</dbReference>
<dbReference type="GO" id="GO:0004553">
    <property type="term" value="F:hydrolase activity, hydrolyzing O-glycosyl compounds"/>
    <property type="evidence" value="ECO:0007669"/>
    <property type="project" value="InterPro"/>
</dbReference>
<dbReference type="PANTHER" id="PTHR33734">
    <property type="entry name" value="LYSM DOMAIN-CONTAINING GPI-ANCHORED PROTEIN 2"/>
    <property type="match status" value="1"/>
</dbReference>
<evidence type="ECO:0000259" key="2">
    <source>
        <dbReference type="PROSITE" id="PS51782"/>
    </source>
</evidence>
<dbReference type="PROSITE" id="PS51782">
    <property type="entry name" value="LYSM"/>
    <property type="match status" value="1"/>
</dbReference>
<feature type="signal peptide" evidence="1">
    <location>
        <begin position="1"/>
        <end position="20"/>
    </location>
</feature>
<evidence type="ECO:0000256" key="1">
    <source>
        <dbReference type="SAM" id="SignalP"/>
    </source>
</evidence>
<evidence type="ECO:0000313" key="3">
    <source>
        <dbReference type="EMBL" id="MDQ0418808.1"/>
    </source>
</evidence>
<sequence>MKKYLLVTLVVILFAIGAHIKDDGSLQLDPVPVAAKEMESSSANSSSYVKVTIQKGDTLYRLAKKYGTSVQKIVELNQIADPSRVRVGQSIRIMKNGKQVVVNPLQNFLPSEPKAEKPAQNSTTTSWHRGKVLGEFTVVAMTPPIQSKSSLSGVTIGVDPKVIPVGSRVYLPTIGYRTARDAEGRVTGNEIELYVESTAKAKQVGTKEKMLLEVVN</sequence>
<name>A0AAJ1WTV1_9BACL</name>
<organism evidence="3 4">
    <name type="scientific">Croceifilum oryzae</name>
    <dbReference type="NCBI Taxonomy" id="1553429"/>
    <lineage>
        <taxon>Bacteria</taxon>
        <taxon>Bacillati</taxon>
        <taxon>Bacillota</taxon>
        <taxon>Bacilli</taxon>
        <taxon>Bacillales</taxon>
        <taxon>Thermoactinomycetaceae</taxon>
        <taxon>Croceifilum</taxon>
    </lineage>
</organism>
<accession>A0AAJ1WTV1</accession>
<dbReference type="InterPro" id="IPR010611">
    <property type="entry name" value="3D_dom"/>
</dbReference>
<feature type="chain" id="PRO_5042528596" evidence="1">
    <location>
        <begin position="21"/>
        <end position="216"/>
    </location>
</feature>
<dbReference type="GO" id="GO:0019867">
    <property type="term" value="C:outer membrane"/>
    <property type="evidence" value="ECO:0007669"/>
    <property type="project" value="InterPro"/>
</dbReference>
<dbReference type="EMBL" id="JAUSUV010000018">
    <property type="protein sequence ID" value="MDQ0418808.1"/>
    <property type="molecule type" value="Genomic_DNA"/>
</dbReference>
<dbReference type="Gene3D" id="3.10.350.10">
    <property type="entry name" value="LysM domain"/>
    <property type="match status" value="1"/>
</dbReference>
<dbReference type="InterPro" id="IPR059180">
    <property type="entry name" value="3D_YorM"/>
</dbReference>
<dbReference type="CDD" id="cd14667">
    <property type="entry name" value="3D_containing_proteins"/>
    <property type="match status" value="1"/>
</dbReference>
<gene>
    <name evidence="3" type="ORF">J2Z48_003012</name>
</gene>
<proteinExistence type="predicted"/>
<dbReference type="Pfam" id="PF06725">
    <property type="entry name" value="3D"/>
    <property type="match status" value="1"/>
</dbReference>
<dbReference type="Pfam" id="PF01476">
    <property type="entry name" value="LysM"/>
    <property type="match status" value="1"/>
</dbReference>
<dbReference type="RefSeq" id="WP_307254757.1">
    <property type="nucleotide sequence ID" value="NZ_JAUSUV010000018.1"/>
</dbReference>
<dbReference type="InterPro" id="IPR036779">
    <property type="entry name" value="LysM_dom_sf"/>
</dbReference>
<comment type="caution">
    <text evidence="3">The sequence shown here is derived from an EMBL/GenBank/DDBJ whole genome shotgun (WGS) entry which is preliminary data.</text>
</comment>
<keyword evidence="4" id="KW-1185">Reference proteome</keyword>
<evidence type="ECO:0000313" key="4">
    <source>
        <dbReference type="Proteomes" id="UP001238450"/>
    </source>
</evidence>
<dbReference type="SMART" id="SM00257">
    <property type="entry name" value="LysM"/>
    <property type="match status" value="1"/>
</dbReference>
<feature type="domain" description="LysM" evidence="2">
    <location>
        <begin position="49"/>
        <end position="93"/>
    </location>
</feature>